<evidence type="ECO:0000256" key="1">
    <source>
        <dbReference type="SAM" id="MobiDB-lite"/>
    </source>
</evidence>
<gene>
    <name evidence="2" type="ORF">OFUS_LOCUS12484</name>
</gene>
<comment type="caution">
    <text evidence="2">The sequence shown here is derived from an EMBL/GenBank/DDBJ whole genome shotgun (WGS) entry which is preliminary data.</text>
</comment>
<protein>
    <submittedName>
        <fullName evidence="2">Uncharacterized protein</fullName>
    </submittedName>
</protein>
<reference evidence="2" key="1">
    <citation type="submission" date="2022-03" db="EMBL/GenBank/DDBJ databases">
        <authorList>
            <person name="Martin C."/>
        </authorList>
    </citation>
    <scope>NUCLEOTIDE SEQUENCE</scope>
</reference>
<sequence length="208" mass="23042">MLGGRAAFGTTSRKRNPGRSQVLEQRFDDAYSAFLSVGGKQKRQAFQQKCWKTLPAQTRESDLRPSQKYFSTGSGEHFAKHIDLELSEVVRTTDVERDIRAPLEAKLSSGSGKRVCFEDDHLFPDSPDDLNIDGEGSLSEQAHGCHPDGPAPISTRTISAYYPSPYKQHEIGGYRSLYQTENDHPSKSKIDESGQPGKSCITAVDYIS</sequence>
<feature type="region of interest" description="Disordered" evidence="1">
    <location>
        <begin position="132"/>
        <end position="157"/>
    </location>
</feature>
<feature type="region of interest" description="Disordered" evidence="1">
    <location>
        <begin position="179"/>
        <end position="198"/>
    </location>
</feature>
<dbReference type="AlphaFoldDB" id="A0A8J1XVI2"/>
<feature type="compositionally biased region" description="Basic and acidic residues" evidence="1">
    <location>
        <begin position="181"/>
        <end position="192"/>
    </location>
</feature>
<accession>A0A8J1XVI2</accession>
<dbReference type="Proteomes" id="UP000749559">
    <property type="component" value="Unassembled WGS sequence"/>
</dbReference>
<keyword evidence="3" id="KW-1185">Reference proteome</keyword>
<evidence type="ECO:0000313" key="2">
    <source>
        <dbReference type="EMBL" id="CAH1786628.1"/>
    </source>
</evidence>
<organism evidence="2 3">
    <name type="scientific">Owenia fusiformis</name>
    <name type="common">Polychaete worm</name>
    <dbReference type="NCBI Taxonomy" id="6347"/>
    <lineage>
        <taxon>Eukaryota</taxon>
        <taxon>Metazoa</taxon>
        <taxon>Spiralia</taxon>
        <taxon>Lophotrochozoa</taxon>
        <taxon>Annelida</taxon>
        <taxon>Polychaeta</taxon>
        <taxon>Sedentaria</taxon>
        <taxon>Canalipalpata</taxon>
        <taxon>Sabellida</taxon>
        <taxon>Oweniida</taxon>
        <taxon>Oweniidae</taxon>
        <taxon>Owenia</taxon>
    </lineage>
</organism>
<dbReference type="EMBL" id="CAIIXF020000006">
    <property type="protein sequence ID" value="CAH1786628.1"/>
    <property type="molecule type" value="Genomic_DNA"/>
</dbReference>
<evidence type="ECO:0000313" key="3">
    <source>
        <dbReference type="Proteomes" id="UP000749559"/>
    </source>
</evidence>
<proteinExistence type="predicted"/>
<name>A0A8J1XVI2_OWEFU</name>
<feature type="region of interest" description="Disordered" evidence="1">
    <location>
        <begin position="1"/>
        <end position="21"/>
    </location>
</feature>